<proteinExistence type="predicted"/>
<gene>
    <name evidence="2" type="ORF">ABV298_31400</name>
</gene>
<dbReference type="GO" id="GO:0003723">
    <property type="term" value="F:RNA binding"/>
    <property type="evidence" value="ECO:0007669"/>
    <property type="project" value="InterPro"/>
</dbReference>
<dbReference type="InterPro" id="IPR036465">
    <property type="entry name" value="vWFA_dom_sf"/>
</dbReference>
<dbReference type="SUPFAM" id="SSF53300">
    <property type="entry name" value="vWA-like"/>
    <property type="match status" value="1"/>
</dbReference>
<dbReference type="RefSeq" id="WP_353720061.1">
    <property type="nucleotide sequence ID" value="NZ_CP159289.1"/>
</dbReference>
<dbReference type="AlphaFoldDB" id="A0AAU8FJH1"/>
<dbReference type="Pfam" id="PF25045">
    <property type="entry name" value="vWA_Ro60"/>
    <property type="match status" value="1"/>
</dbReference>
<dbReference type="GO" id="GO:1990904">
    <property type="term" value="C:ribonucleoprotein complex"/>
    <property type="evidence" value="ECO:0007669"/>
    <property type="project" value="TreeGrafter"/>
</dbReference>
<dbReference type="InterPro" id="IPR056800">
    <property type="entry name" value="vWA_Ro60"/>
</dbReference>
<dbReference type="EMBL" id="CP159289">
    <property type="protein sequence ID" value="XCH24746.1"/>
    <property type="molecule type" value="Genomic_DNA"/>
</dbReference>
<dbReference type="Gene3D" id="3.40.50.410">
    <property type="entry name" value="von Willebrand factor, type A domain"/>
    <property type="match status" value="1"/>
</dbReference>
<protein>
    <recommendedName>
        <fullName evidence="1">RNA-binding protein RO60 vWA domain-containing protein</fullName>
    </recommendedName>
</protein>
<feature type="domain" description="RNA-binding protein RO60 vWA" evidence="1">
    <location>
        <begin position="51"/>
        <end position="187"/>
    </location>
</feature>
<accession>A0AAU8FJH1</accession>
<evidence type="ECO:0000259" key="1">
    <source>
        <dbReference type="Pfam" id="PF25045"/>
    </source>
</evidence>
<organism evidence="2">
    <name type="scientific">Dyadobacter sp. 676</name>
    <dbReference type="NCBI Taxonomy" id="3088362"/>
    <lineage>
        <taxon>Bacteria</taxon>
        <taxon>Pseudomonadati</taxon>
        <taxon>Bacteroidota</taxon>
        <taxon>Cytophagia</taxon>
        <taxon>Cytophagales</taxon>
        <taxon>Spirosomataceae</taxon>
        <taxon>Dyadobacter</taxon>
    </lineage>
</organism>
<dbReference type="PANTHER" id="PTHR14202:SF0">
    <property type="entry name" value="RNA-BINDING PROTEIN RO60"/>
    <property type="match status" value="1"/>
</dbReference>
<sequence>MTSESDDKNAMSGFKRLFGREPEGRERVMEALELAVAHSAAAISGFGKNTRVVLACDVSGSMQTPVSAKSTIMLYDVGLVLAMLLQTRCANVEIGMFGDIWKRIGVRSNRVLAGVQEFYRREGEVGYATNGYLVVRDLLQRKAVVDKILLFTDCQLWDSMGTESIQALWIRYKRDLAPRARLYLFDLRGYGQTPLRLMNDDVYLIAGWSDKIFGVLVALENGAHALESINSMSI</sequence>
<dbReference type="PANTHER" id="PTHR14202">
    <property type="entry name" value="60 KDA RIBONUCLEOPROTEIN SSA/RO"/>
    <property type="match status" value="1"/>
</dbReference>
<name>A0AAU8FJH1_9BACT</name>
<reference evidence="2" key="1">
    <citation type="submission" date="2024-06" db="EMBL/GenBank/DDBJ databases">
        <title>Sequencing and assembly of the genome of Dyadobacter sp. strain 676, a symbiont of Cyamopsis tetragonoloba.</title>
        <authorList>
            <person name="Guro P."/>
            <person name="Sazanova A."/>
            <person name="Kuznetsova I."/>
            <person name="Belimov A."/>
            <person name="Safronova V."/>
        </authorList>
    </citation>
    <scope>NUCLEOTIDE SEQUENCE</scope>
    <source>
        <strain evidence="2">676</strain>
    </source>
</reference>
<evidence type="ECO:0000313" key="2">
    <source>
        <dbReference type="EMBL" id="XCH24746.1"/>
    </source>
</evidence>
<dbReference type="InterPro" id="IPR040322">
    <property type="entry name" value="TROVE2"/>
</dbReference>